<dbReference type="FunFam" id="1.10.286.20:FF:000001">
    <property type="entry name" value="Elongation factor Ts"/>
    <property type="match status" value="1"/>
</dbReference>
<evidence type="ECO:0000313" key="8">
    <source>
        <dbReference type="EMBL" id="AEB99488.1"/>
    </source>
</evidence>
<dbReference type="EMBL" id="CP002637">
    <property type="protein sequence ID" value="AEB99488.1"/>
    <property type="molecule type" value="Genomic_DNA"/>
</dbReference>
<dbReference type="Proteomes" id="UP000011124">
    <property type="component" value="Chromosome"/>
</dbReference>
<evidence type="ECO:0000313" key="9">
    <source>
        <dbReference type="EMBL" id="EEX76342.1"/>
    </source>
</evidence>
<dbReference type="Pfam" id="PF00889">
    <property type="entry name" value="EF_TS"/>
    <property type="match status" value="1"/>
</dbReference>
<dbReference type="InterPro" id="IPR018101">
    <property type="entry name" value="Transl_elong_Ts_CS"/>
</dbReference>
<name>C9LXF9_SELS3</name>
<dbReference type="OrthoDB" id="9808348at2"/>
<dbReference type="Gene3D" id="1.10.286.20">
    <property type="match status" value="1"/>
</dbReference>
<dbReference type="PROSITE" id="PS01126">
    <property type="entry name" value="EF_TS_1"/>
    <property type="match status" value="1"/>
</dbReference>
<accession>C9LXF9</accession>
<organism evidence="9 10">
    <name type="scientific">Selenomonas sputigena (strain ATCC 35185 / DSM 20758 / CCUG 44933 / VPI D19B-28)</name>
    <dbReference type="NCBI Taxonomy" id="546271"/>
    <lineage>
        <taxon>Bacteria</taxon>
        <taxon>Bacillati</taxon>
        <taxon>Bacillota</taxon>
        <taxon>Negativicutes</taxon>
        <taxon>Selenomonadales</taxon>
        <taxon>Selenomonadaceae</taxon>
        <taxon>Selenomonas</taxon>
    </lineage>
</organism>
<dbReference type="NCBIfam" id="TIGR00116">
    <property type="entry name" value="tsf"/>
    <property type="match status" value="1"/>
</dbReference>
<dbReference type="InterPro" id="IPR001816">
    <property type="entry name" value="Transl_elong_EFTs/EF1B"/>
</dbReference>
<dbReference type="Proteomes" id="UP000003505">
    <property type="component" value="Unassembled WGS sequence"/>
</dbReference>
<dbReference type="InterPro" id="IPR014039">
    <property type="entry name" value="Transl_elong_EFTs/EF1B_dimer"/>
</dbReference>
<keyword evidence="6" id="KW-0963">Cytoplasm</keyword>
<comment type="function">
    <text evidence="5 6">Associates with the EF-Tu.GDP complex and induces the exchange of GDP to GTP. It remains bound to the aminoacyl-tRNA.EF-Tu.GTP complex up to the GTP hydrolysis stage on the ribosome.</text>
</comment>
<evidence type="ECO:0000256" key="1">
    <source>
        <dbReference type="ARBA" id="ARBA00005532"/>
    </source>
</evidence>
<evidence type="ECO:0000313" key="10">
    <source>
        <dbReference type="Proteomes" id="UP000003505"/>
    </source>
</evidence>
<dbReference type="Gene3D" id="3.30.479.20">
    <property type="entry name" value="Elongation factor Ts, dimerisation domain"/>
    <property type="match status" value="2"/>
</dbReference>
<dbReference type="HOGENOM" id="CLU_047155_2_0_9"/>
<keyword evidence="4 6" id="KW-0648">Protein biosynthesis</keyword>
<feature type="domain" description="Translation elongation factor EFTs/EF1B dimerisation" evidence="7">
    <location>
        <begin position="73"/>
        <end position="272"/>
    </location>
</feature>
<dbReference type="Gene3D" id="1.10.8.10">
    <property type="entry name" value="DNA helicase RuvA subunit, C-terminal domain"/>
    <property type="match status" value="1"/>
</dbReference>
<reference evidence="8 11" key="2">
    <citation type="submission" date="2011-04" db="EMBL/GenBank/DDBJ databases">
        <title>The complete genome of Selenomonas sputigena DSM 20758.</title>
        <authorList>
            <consortium name="US DOE Joint Genome Institute (JGI-PGF)"/>
            <person name="Lucas S."/>
            <person name="Copeland A."/>
            <person name="Lapidus A."/>
            <person name="Bruce D."/>
            <person name="Goodwin L."/>
            <person name="Pitluck S."/>
            <person name="Peters L."/>
            <person name="Kyrpides N."/>
            <person name="Mavromatis K."/>
            <person name="Ivanova N."/>
            <person name="Ovchinnikova G."/>
            <person name="Teshima H."/>
            <person name="Detter J.C."/>
            <person name="Tapia R."/>
            <person name="Han C."/>
            <person name="Land M."/>
            <person name="Hauser L."/>
            <person name="Markowitz V."/>
            <person name="Cheng J.-F."/>
            <person name="Hugenholtz P."/>
            <person name="Woyke T."/>
            <person name="Wu D."/>
            <person name="Gronow S."/>
            <person name="Wellnitz S."/>
            <person name="Schneider S."/>
            <person name="Klenk H.-P."/>
            <person name="Eisen J.A."/>
        </authorList>
    </citation>
    <scope>NUCLEOTIDE SEQUENCE [LARGE SCALE GENOMIC DNA]</scope>
    <source>
        <strain evidence="8">ATCC 35185</strain>
        <strain evidence="11">ATCC 35185 / DSM 20758 / VPI D19B-28</strain>
    </source>
</reference>
<evidence type="ECO:0000259" key="7">
    <source>
        <dbReference type="Pfam" id="PF00889"/>
    </source>
</evidence>
<evidence type="ECO:0000256" key="5">
    <source>
        <dbReference type="ARBA" id="ARBA00025453"/>
    </source>
</evidence>
<dbReference type="GO" id="GO:0003746">
    <property type="term" value="F:translation elongation factor activity"/>
    <property type="evidence" value="ECO:0007669"/>
    <property type="project" value="UniProtKB-UniRule"/>
</dbReference>
<dbReference type="CDD" id="cd14275">
    <property type="entry name" value="UBA_EF-Ts"/>
    <property type="match status" value="1"/>
</dbReference>
<dbReference type="KEGG" id="ssg:Selsp_0516"/>
<sequence length="291" mass="31725">MAKIDAKMVKELRERTGAGMMDCKKALTETDGDMDKAIDYLREKGIAKAEKKAGRIASEGVVAAYVADDAKVAALVEINCETDFVAVTEKFHELCDKIAKHIAETNPADVDALNASTLEGKTVAEIVTEAVASIGEKISLRRFERYENASGRIASYIHMGGKIGVLVDLSGGTAEIGKDVAMHIAASAPTAIDRSGVKAEDLEHEKEVLRAQALEEGKPEKIVERMVEGRINKFYQEVCLLEQPFVKDPDKKVQEILGDVKVERFVRFELGEGLEKKSEDFAAEVAAQIKG</sequence>
<evidence type="ECO:0000256" key="2">
    <source>
        <dbReference type="ARBA" id="ARBA00016956"/>
    </source>
</evidence>
<evidence type="ECO:0000256" key="4">
    <source>
        <dbReference type="ARBA" id="ARBA00022917"/>
    </source>
</evidence>
<comment type="subcellular location">
    <subcellularLocation>
        <location evidence="6">Cytoplasm</location>
    </subcellularLocation>
</comment>
<evidence type="ECO:0000313" key="11">
    <source>
        <dbReference type="Proteomes" id="UP000011124"/>
    </source>
</evidence>
<reference evidence="9 10" key="1">
    <citation type="submission" date="2009-09" db="EMBL/GenBank/DDBJ databases">
        <authorList>
            <person name="Weinstock G."/>
            <person name="Sodergren E."/>
            <person name="Clifton S."/>
            <person name="Fulton L."/>
            <person name="Fulton B."/>
            <person name="Courtney L."/>
            <person name="Fronick C."/>
            <person name="Harrison M."/>
            <person name="Strong C."/>
            <person name="Farmer C."/>
            <person name="Delahaunty K."/>
            <person name="Markovic C."/>
            <person name="Hall O."/>
            <person name="Minx P."/>
            <person name="Tomlinson C."/>
            <person name="Mitreva M."/>
            <person name="Nelson J."/>
            <person name="Hou S."/>
            <person name="Wollam A."/>
            <person name="Pepin K.H."/>
            <person name="Johnson M."/>
            <person name="Bhonagiri V."/>
            <person name="Nash W.E."/>
            <person name="Warren W."/>
            <person name="Chinwalla A."/>
            <person name="Mardis E.R."/>
            <person name="Wilson R.K."/>
        </authorList>
    </citation>
    <scope>NUCLEOTIDE SEQUENCE [LARGE SCALE GENOMIC DNA]</scope>
    <source>
        <strain evidence="9">ATCC 35185</strain>
        <strain evidence="10">ATCC 35185 / DSM 20758 / VPI D19B-28</strain>
    </source>
</reference>
<dbReference type="SUPFAM" id="SSF54713">
    <property type="entry name" value="Elongation factor Ts (EF-Ts), dimerisation domain"/>
    <property type="match status" value="2"/>
</dbReference>
<dbReference type="FunFam" id="1.10.8.10:FF:000001">
    <property type="entry name" value="Elongation factor Ts"/>
    <property type="match status" value="1"/>
</dbReference>
<gene>
    <name evidence="6 9" type="primary">tsf</name>
    <name evidence="8" type="ordered locus">Selsp_0516</name>
    <name evidence="9" type="ORF">SELSPUOL_02167</name>
</gene>
<dbReference type="eggNOG" id="COG0264">
    <property type="taxonomic scope" value="Bacteria"/>
</dbReference>
<keyword evidence="3 6" id="KW-0251">Elongation factor</keyword>
<dbReference type="EMBL" id="ACKP02000049">
    <property type="protein sequence ID" value="EEX76342.1"/>
    <property type="molecule type" value="Genomic_DNA"/>
</dbReference>
<dbReference type="PANTHER" id="PTHR11741">
    <property type="entry name" value="ELONGATION FACTOR TS"/>
    <property type="match status" value="1"/>
</dbReference>
<dbReference type="HAMAP" id="MF_00050">
    <property type="entry name" value="EF_Ts"/>
    <property type="match status" value="1"/>
</dbReference>
<dbReference type="PANTHER" id="PTHR11741:SF0">
    <property type="entry name" value="ELONGATION FACTOR TS, MITOCHONDRIAL"/>
    <property type="match status" value="1"/>
</dbReference>
<dbReference type="STRING" id="546271.Selsp_0516"/>
<dbReference type="AlphaFoldDB" id="C9LXF9"/>
<feature type="region of interest" description="Involved in Mg(2+) ion dislocation from EF-Tu" evidence="6">
    <location>
        <begin position="82"/>
        <end position="85"/>
    </location>
</feature>
<protein>
    <recommendedName>
        <fullName evidence="2 6">Elongation factor Ts</fullName>
        <shortName evidence="6">EF-Ts</shortName>
    </recommendedName>
</protein>
<dbReference type="RefSeq" id="WP_006193496.1">
    <property type="nucleotide sequence ID" value="NC_015437.1"/>
</dbReference>
<proteinExistence type="inferred from homology"/>
<evidence type="ECO:0000256" key="3">
    <source>
        <dbReference type="ARBA" id="ARBA00022768"/>
    </source>
</evidence>
<dbReference type="SUPFAM" id="SSF46934">
    <property type="entry name" value="UBA-like"/>
    <property type="match status" value="1"/>
</dbReference>
<evidence type="ECO:0000256" key="6">
    <source>
        <dbReference type="HAMAP-Rule" id="MF_00050"/>
    </source>
</evidence>
<comment type="similarity">
    <text evidence="1 6">Belongs to the EF-Ts family.</text>
</comment>
<keyword evidence="11" id="KW-1185">Reference proteome</keyword>
<dbReference type="GO" id="GO:0005737">
    <property type="term" value="C:cytoplasm"/>
    <property type="evidence" value="ECO:0007669"/>
    <property type="project" value="UniProtKB-SubCell"/>
</dbReference>
<dbReference type="InterPro" id="IPR009060">
    <property type="entry name" value="UBA-like_sf"/>
</dbReference>
<dbReference type="InterPro" id="IPR036402">
    <property type="entry name" value="EF-Ts_dimer_sf"/>
</dbReference>